<dbReference type="InterPro" id="IPR002104">
    <property type="entry name" value="Integrase_catalytic"/>
</dbReference>
<feature type="compositionally biased region" description="Basic and acidic residues" evidence="2">
    <location>
        <begin position="379"/>
        <end position="401"/>
    </location>
</feature>
<dbReference type="OrthoDB" id="330648at2157"/>
<protein>
    <submittedName>
        <fullName evidence="4">Phage integrase family protein</fullName>
    </submittedName>
</protein>
<feature type="region of interest" description="Disordered" evidence="2">
    <location>
        <begin position="379"/>
        <end position="441"/>
    </location>
</feature>
<dbReference type="RefSeq" id="WP_218818986.1">
    <property type="nucleotide sequence ID" value="NZ_FZNQ01000053.1"/>
</dbReference>
<evidence type="ECO:0000256" key="1">
    <source>
        <dbReference type="ARBA" id="ARBA00023172"/>
    </source>
</evidence>
<proteinExistence type="predicted"/>
<dbReference type="Proteomes" id="UP000198397">
    <property type="component" value="Unassembled WGS sequence"/>
</dbReference>
<feature type="compositionally biased region" description="Low complexity" evidence="2">
    <location>
        <begin position="402"/>
        <end position="420"/>
    </location>
</feature>
<dbReference type="SUPFAM" id="SSF56349">
    <property type="entry name" value="DNA breaking-rejoining enzymes"/>
    <property type="match status" value="1"/>
</dbReference>
<dbReference type="Pfam" id="PF00589">
    <property type="entry name" value="Phage_integrase"/>
    <property type="match status" value="1"/>
</dbReference>
<dbReference type="GO" id="GO:0003677">
    <property type="term" value="F:DNA binding"/>
    <property type="evidence" value="ECO:0007669"/>
    <property type="project" value="InterPro"/>
</dbReference>
<sequence>MTETESAIEITEELRGMLGDDALAVQKQYEAFYQWMITEGKNPRRAQALGESTAGNYLDRIDQLHRFVLTYLDPDDPTVITDDHADELLWLIDRAEITQQNRSNKGEEYGENSKRKFANALQKYFQWQYHEGSMEYVWESKIDFSDVQGESAYRFTYRELGLLFDESASHGSLPAYYETSIEEREKINGIVAQRLGIPKDEVTRSDWQQADWSRHVHSLVTVAYDAGLAPIEVANAEVPWYDPQTKTLTIPTEYACKERDKERVGLSDEAAEALSEWLQERRHREKYDGSNKIWLNRNGNPYQSGSLCNLIRKLCEKAGVKTEGRKVVWYSLRQTMGRNVTDEGELSEANDQLRHSRLATTQENYNQTPTEKLRARLNETRRKARRSAEDHEYNPYEESTRSNDSQVTSSSSQPVSVSNRFGGAVSQATQPSIHIDVEIPDTTEARVDIAKEILGDDPTEQGRSFNPSD</sequence>
<name>A0A238YJS4_HALVU</name>
<evidence type="ECO:0000256" key="2">
    <source>
        <dbReference type="SAM" id="MobiDB-lite"/>
    </source>
</evidence>
<dbReference type="InterPro" id="IPR011010">
    <property type="entry name" value="DNA_brk_join_enz"/>
</dbReference>
<organism evidence="4 5">
    <name type="scientific">Halorubrum vacuolatum</name>
    <name type="common">Natronobacterium vacuolatum</name>
    <dbReference type="NCBI Taxonomy" id="63740"/>
    <lineage>
        <taxon>Archaea</taxon>
        <taxon>Methanobacteriati</taxon>
        <taxon>Methanobacteriota</taxon>
        <taxon>Stenosarchaea group</taxon>
        <taxon>Halobacteria</taxon>
        <taxon>Halobacteriales</taxon>
        <taxon>Haloferacaceae</taxon>
        <taxon>Halorubrum</taxon>
    </lineage>
</organism>
<keyword evidence="1" id="KW-0233">DNA recombination</keyword>
<gene>
    <name evidence="4" type="ORF">SAMN06264855_1531</name>
</gene>
<dbReference type="CDD" id="cd00397">
    <property type="entry name" value="DNA_BRE_C"/>
    <property type="match status" value="1"/>
</dbReference>
<evidence type="ECO:0000259" key="3">
    <source>
        <dbReference type="PROSITE" id="PS51898"/>
    </source>
</evidence>
<dbReference type="Gene3D" id="1.10.443.10">
    <property type="entry name" value="Intergrase catalytic core"/>
    <property type="match status" value="1"/>
</dbReference>
<accession>A0A238YJS4</accession>
<evidence type="ECO:0000313" key="5">
    <source>
        <dbReference type="Proteomes" id="UP000198397"/>
    </source>
</evidence>
<dbReference type="EMBL" id="FZNQ01000053">
    <property type="protein sequence ID" value="SNR71367.1"/>
    <property type="molecule type" value="Genomic_DNA"/>
</dbReference>
<dbReference type="InterPro" id="IPR013762">
    <property type="entry name" value="Integrase-like_cat_sf"/>
</dbReference>
<keyword evidence="5" id="KW-1185">Reference proteome</keyword>
<dbReference type="GO" id="GO:0006310">
    <property type="term" value="P:DNA recombination"/>
    <property type="evidence" value="ECO:0007669"/>
    <property type="project" value="UniProtKB-KW"/>
</dbReference>
<evidence type="ECO:0000313" key="4">
    <source>
        <dbReference type="EMBL" id="SNR71367.1"/>
    </source>
</evidence>
<dbReference type="AlphaFoldDB" id="A0A238YJS4"/>
<dbReference type="PROSITE" id="PS51898">
    <property type="entry name" value="TYR_RECOMBINASE"/>
    <property type="match status" value="1"/>
</dbReference>
<dbReference type="GO" id="GO:0015074">
    <property type="term" value="P:DNA integration"/>
    <property type="evidence" value="ECO:0007669"/>
    <property type="project" value="InterPro"/>
</dbReference>
<feature type="domain" description="Tyr recombinase" evidence="3">
    <location>
        <begin position="192"/>
        <end position="378"/>
    </location>
</feature>
<reference evidence="4 5" key="1">
    <citation type="submission" date="2017-06" db="EMBL/GenBank/DDBJ databases">
        <authorList>
            <person name="Kim H.J."/>
            <person name="Triplett B.A."/>
        </authorList>
    </citation>
    <scope>NUCLEOTIDE SEQUENCE [LARGE SCALE GENOMIC DNA]</scope>
    <source>
        <strain evidence="4 5">DSM 8800</strain>
    </source>
</reference>